<dbReference type="PANTHER" id="PTHR30237">
    <property type="entry name" value="MURAMOYLTETRAPEPTIDE CARBOXYPEPTIDASE"/>
    <property type="match status" value="1"/>
</dbReference>
<organism evidence="5 6">
    <name type="scientific">Lactiplantibacillus xiangfangensis</name>
    <dbReference type="NCBI Taxonomy" id="942150"/>
    <lineage>
        <taxon>Bacteria</taxon>
        <taxon>Bacillati</taxon>
        <taxon>Bacillota</taxon>
        <taxon>Bacilli</taxon>
        <taxon>Lactobacillales</taxon>
        <taxon>Lactobacillaceae</taxon>
        <taxon>Lactiplantibacillus</taxon>
    </lineage>
</organism>
<dbReference type="PATRIC" id="fig|942150.3.peg.1146"/>
<gene>
    <name evidence="5" type="ORF">IV64_GL001111</name>
</gene>
<proteinExistence type="inferred from homology"/>
<dbReference type="STRING" id="942150.IV64_GL001111"/>
<evidence type="ECO:0000256" key="2">
    <source>
        <dbReference type="ARBA" id="ARBA00022801"/>
    </source>
</evidence>
<dbReference type="OrthoDB" id="9807329at2"/>
<dbReference type="GO" id="GO:0016787">
    <property type="term" value="F:hydrolase activity"/>
    <property type="evidence" value="ECO:0007669"/>
    <property type="project" value="UniProtKB-KW"/>
</dbReference>
<dbReference type="Gene3D" id="3.50.30.60">
    <property type="entry name" value="LD-carboxypeptidase A C-terminal domain-like"/>
    <property type="match status" value="1"/>
</dbReference>
<evidence type="ECO:0000259" key="3">
    <source>
        <dbReference type="Pfam" id="PF02016"/>
    </source>
</evidence>
<accession>A0A0R2ML74</accession>
<dbReference type="Proteomes" id="UP000051783">
    <property type="component" value="Unassembled WGS sequence"/>
</dbReference>
<reference evidence="5 6" key="1">
    <citation type="journal article" date="2015" name="Genome Announc.">
        <title>Expanding the biotechnology potential of lactobacilli through comparative genomics of 213 strains and associated genera.</title>
        <authorList>
            <person name="Sun Z."/>
            <person name="Harris H.M."/>
            <person name="McCann A."/>
            <person name="Guo C."/>
            <person name="Argimon S."/>
            <person name="Zhang W."/>
            <person name="Yang X."/>
            <person name="Jeffery I.B."/>
            <person name="Cooney J.C."/>
            <person name="Kagawa T.F."/>
            <person name="Liu W."/>
            <person name="Song Y."/>
            <person name="Salvetti E."/>
            <person name="Wrobel A."/>
            <person name="Rasinkangas P."/>
            <person name="Parkhill J."/>
            <person name="Rea M.C."/>
            <person name="O'Sullivan O."/>
            <person name="Ritari J."/>
            <person name="Douillard F.P."/>
            <person name="Paul Ross R."/>
            <person name="Yang R."/>
            <person name="Briner A.E."/>
            <person name="Felis G.E."/>
            <person name="de Vos W.M."/>
            <person name="Barrangou R."/>
            <person name="Klaenhammer T.R."/>
            <person name="Caufield P.W."/>
            <person name="Cui Y."/>
            <person name="Zhang H."/>
            <person name="O'Toole P.W."/>
        </authorList>
    </citation>
    <scope>NUCLEOTIDE SEQUENCE [LARGE SCALE GENOMIC DNA]</scope>
    <source>
        <strain evidence="5 6">LMG 26013</strain>
    </source>
</reference>
<evidence type="ECO:0000256" key="1">
    <source>
        <dbReference type="ARBA" id="ARBA00010233"/>
    </source>
</evidence>
<dbReference type="CDD" id="cd07062">
    <property type="entry name" value="Peptidase_S66_mccF_like"/>
    <property type="match status" value="1"/>
</dbReference>
<dbReference type="PIRSF" id="PIRSF028757">
    <property type="entry name" value="LD-carboxypeptidase"/>
    <property type="match status" value="1"/>
</dbReference>
<feature type="domain" description="LD-carboxypeptidase N-terminal" evidence="3">
    <location>
        <begin position="13"/>
        <end position="138"/>
    </location>
</feature>
<dbReference type="InterPro" id="IPR040921">
    <property type="entry name" value="Peptidase_S66C"/>
</dbReference>
<dbReference type="InterPro" id="IPR040449">
    <property type="entry name" value="Peptidase_S66_N"/>
</dbReference>
<feature type="domain" description="LD-carboxypeptidase C-terminal" evidence="4">
    <location>
        <begin position="213"/>
        <end position="342"/>
    </location>
</feature>
<dbReference type="Gene3D" id="3.40.50.10740">
    <property type="entry name" value="Class I glutamine amidotransferase-like"/>
    <property type="match status" value="1"/>
</dbReference>
<evidence type="ECO:0000313" key="5">
    <source>
        <dbReference type="EMBL" id="KRO14497.1"/>
    </source>
</evidence>
<dbReference type="InterPro" id="IPR027461">
    <property type="entry name" value="Carboxypeptidase_A_C_sf"/>
</dbReference>
<dbReference type="Pfam" id="PF17676">
    <property type="entry name" value="Peptidase_S66C"/>
    <property type="match status" value="1"/>
</dbReference>
<dbReference type="SUPFAM" id="SSF141986">
    <property type="entry name" value="LD-carboxypeptidase A C-terminal domain-like"/>
    <property type="match status" value="1"/>
</dbReference>
<comment type="similarity">
    <text evidence="1">Belongs to the peptidase S66 family.</text>
</comment>
<dbReference type="PANTHER" id="PTHR30237:SF4">
    <property type="entry name" value="LD-CARBOXYPEPTIDASE C-TERMINAL DOMAIN-CONTAINING PROTEIN"/>
    <property type="match status" value="1"/>
</dbReference>
<evidence type="ECO:0000259" key="4">
    <source>
        <dbReference type="Pfam" id="PF17676"/>
    </source>
</evidence>
<evidence type="ECO:0000313" key="6">
    <source>
        <dbReference type="Proteomes" id="UP000051783"/>
    </source>
</evidence>
<sequence>MQKPMALRRGDQVAIVSLSSGILGEPSSAHQLKRGLMRLKQMGLVPKMMPNTLRGLAYIKAHPEARAADLKRAFLDNAIKGIICVIGGDDTYRIVPELMTDSEFVAAVRAHPKLVTGFSDTTVDHLMFYRLGLQTFYGPNFLNDLAELDTALLPYTAQTLAHYFENPATTAITSSPVWYEERTDYSVASLDQPRISHLERRHYEVLRGTGRVSGRLLGGCLDSLYELLTDSRYPDEAVVAKKYGLIPDQADWIGKILFIETSNERPTPAKFTKMLAKLRSVGILGAVAAIVVGKPQNEQFYEAYREALLTEMAGTQTSILMNVNFGHAYPRTALPYGALATIDFDAGTFIIDEPFFDGPVMTD</sequence>
<name>A0A0R2ML74_9LACO</name>
<dbReference type="RefSeq" id="WP_057705347.1">
    <property type="nucleotide sequence ID" value="NZ_JQCL01000012.1"/>
</dbReference>
<dbReference type="InterPro" id="IPR027478">
    <property type="entry name" value="LdcA_N"/>
</dbReference>
<dbReference type="InterPro" id="IPR029062">
    <property type="entry name" value="Class_I_gatase-like"/>
</dbReference>
<keyword evidence="2" id="KW-0378">Hydrolase</keyword>
<dbReference type="EMBL" id="JQCL01000012">
    <property type="protein sequence ID" value="KRO14497.1"/>
    <property type="molecule type" value="Genomic_DNA"/>
</dbReference>
<protein>
    <submittedName>
        <fullName evidence="5">Microcin C7 resistance MccF related protein</fullName>
    </submittedName>
</protein>
<keyword evidence="6" id="KW-1185">Reference proteome</keyword>
<dbReference type="InterPro" id="IPR003507">
    <property type="entry name" value="S66_fam"/>
</dbReference>
<comment type="caution">
    <text evidence="5">The sequence shown here is derived from an EMBL/GenBank/DDBJ whole genome shotgun (WGS) entry which is preliminary data.</text>
</comment>
<dbReference type="Pfam" id="PF02016">
    <property type="entry name" value="Peptidase_S66"/>
    <property type="match status" value="1"/>
</dbReference>
<dbReference type="AlphaFoldDB" id="A0A0R2ML74"/>
<dbReference type="SUPFAM" id="SSF52317">
    <property type="entry name" value="Class I glutamine amidotransferase-like"/>
    <property type="match status" value="1"/>
</dbReference>